<feature type="transmembrane region" description="Helical" evidence="6">
    <location>
        <begin position="188"/>
        <end position="208"/>
    </location>
</feature>
<keyword evidence="4 6" id="KW-1133">Transmembrane helix</keyword>
<evidence type="ECO:0000256" key="2">
    <source>
        <dbReference type="ARBA" id="ARBA00009853"/>
    </source>
</evidence>
<evidence type="ECO:0000256" key="6">
    <source>
        <dbReference type="SAM" id="Phobius"/>
    </source>
</evidence>
<feature type="transmembrane region" description="Helical" evidence="6">
    <location>
        <begin position="103"/>
        <end position="122"/>
    </location>
</feature>
<keyword evidence="9" id="KW-1185">Reference proteome</keyword>
<gene>
    <name evidence="8" type="ORF">ABGN05_27670</name>
</gene>
<evidence type="ECO:0000256" key="1">
    <source>
        <dbReference type="ARBA" id="ARBA00004141"/>
    </source>
</evidence>
<evidence type="ECO:0000256" key="4">
    <source>
        <dbReference type="ARBA" id="ARBA00022989"/>
    </source>
</evidence>
<comment type="similarity">
    <text evidence="2">Belongs to the drug/metabolite transporter (DMT) superfamily. 10 TMS drug/metabolite exporter (DME) (TC 2.A.7.3) family.</text>
</comment>
<evidence type="ECO:0000259" key="7">
    <source>
        <dbReference type="Pfam" id="PF00892"/>
    </source>
</evidence>
<protein>
    <submittedName>
        <fullName evidence="8">DMT family transporter</fullName>
    </submittedName>
</protein>
<feature type="transmembrane region" description="Helical" evidence="6">
    <location>
        <begin position="246"/>
        <end position="265"/>
    </location>
</feature>
<feature type="transmembrane region" description="Helical" evidence="6">
    <location>
        <begin position="214"/>
        <end position="234"/>
    </location>
</feature>
<comment type="subcellular location">
    <subcellularLocation>
        <location evidence="1">Membrane</location>
        <topology evidence="1">Multi-pass membrane protein</topology>
    </subcellularLocation>
</comment>
<dbReference type="SUPFAM" id="SSF103481">
    <property type="entry name" value="Multidrug resistance efflux transporter EmrE"/>
    <property type="match status" value="2"/>
</dbReference>
<dbReference type="PANTHER" id="PTHR22911:SF6">
    <property type="entry name" value="SOLUTE CARRIER FAMILY 35 MEMBER G1"/>
    <property type="match status" value="1"/>
</dbReference>
<dbReference type="PANTHER" id="PTHR22911">
    <property type="entry name" value="ACYL-MALONYL CONDENSING ENZYME-RELATED"/>
    <property type="match status" value="1"/>
</dbReference>
<feature type="transmembrane region" description="Helical" evidence="6">
    <location>
        <begin position="12"/>
        <end position="30"/>
    </location>
</feature>
<comment type="caution">
    <text evidence="8">The sequence shown here is derived from an EMBL/GenBank/DDBJ whole genome shotgun (WGS) entry which is preliminary data.</text>
</comment>
<name>A0ABV3SRJ5_9HYPH</name>
<dbReference type="InterPro" id="IPR037185">
    <property type="entry name" value="EmrE-like"/>
</dbReference>
<dbReference type="InterPro" id="IPR000620">
    <property type="entry name" value="EamA_dom"/>
</dbReference>
<evidence type="ECO:0000256" key="3">
    <source>
        <dbReference type="ARBA" id="ARBA00022692"/>
    </source>
</evidence>
<organism evidence="8 9">
    <name type="scientific">Aquibium pacificus</name>
    <dbReference type="NCBI Taxonomy" id="3153579"/>
    <lineage>
        <taxon>Bacteria</taxon>
        <taxon>Pseudomonadati</taxon>
        <taxon>Pseudomonadota</taxon>
        <taxon>Alphaproteobacteria</taxon>
        <taxon>Hyphomicrobiales</taxon>
        <taxon>Phyllobacteriaceae</taxon>
        <taxon>Aquibium</taxon>
    </lineage>
</organism>
<feature type="transmembrane region" description="Helical" evidence="6">
    <location>
        <begin position="158"/>
        <end position="176"/>
    </location>
</feature>
<feature type="transmembrane region" description="Helical" evidence="6">
    <location>
        <begin position="271"/>
        <end position="288"/>
    </location>
</feature>
<feature type="transmembrane region" description="Helical" evidence="6">
    <location>
        <begin position="42"/>
        <end position="63"/>
    </location>
</feature>
<keyword evidence="5 6" id="KW-0472">Membrane</keyword>
<evidence type="ECO:0000256" key="5">
    <source>
        <dbReference type="ARBA" id="ARBA00023136"/>
    </source>
</evidence>
<dbReference type="Proteomes" id="UP001556692">
    <property type="component" value="Unassembled WGS sequence"/>
</dbReference>
<evidence type="ECO:0000313" key="8">
    <source>
        <dbReference type="EMBL" id="MEX0409424.1"/>
    </source>
</evidence>
<accession>A0ABV3SRJ5</accession>
<proteinExistence type="inferred from homology"/>
<dbReference type="EMBL" id="JBDPGJ010000009">
    <property type="protein sequence ID" value="MEX0409424.1"/>
    <property type="molecule type" value="Genomic_DNA"/>
</dbReference>
<keyword evidence="3 6" id="KW-0812">Transmembrane</keyword>
<reference evidence="8 9" key="1">
    <citation type="submission" date="2024-05" db="EMBL/GenBank/DDBJ databases">
        <authorList>
            <person name="Jiang F."/>
        </authorList>
    </citation>
    <scope>NUCLEOTIDE SEQUENCE [LARGE SCALE GENOMIC DNA]</scope>
    <source>
        <strain evidence="8 9">LZ166</strain>
    </source>
</reference>
<evidence type="ECO:0000313" key="9">
    <source>
        <dbReference type="Proteomes" id="UP001556692"/>
    </source>
</evidence>
<feature type="transmembrane region" description="Helical" evidence="6">
    <location>
        <begin position="70"/>
        <end position="97"/>
    </location>
</feature>
<feature type="domain" description="EamA" evidence="7">
    <location>
        <begin position="16"/>
        <end position="148"/>
    </location>
</feature>
<feature type="transmembrane region" description="Helical" evidence="6">
    <location>
        <begin position="134"/>
        <end position="152"/>
    </location>
</feature>
<feature type="domain" description="EamA" evidence="7">
    <location>
        <begin position="157"/>
        <end position="285"/>
    </location>
</feature>
<dbReference type="Pfam" id="PF00892">
    <property type="entry name" value="EamA"/>
    <property type="match status" value="2"/>
</dbReference>
<sequence length="306" mass="33532">MKTSSRHQEAATPVAAILLVFSAGLTFSFLDSSAKFLASEGFAPPFIAWMRFAGHAVLAFLFLRPWKTLALFATASLPLQLLRGMLLFASTLFNFLALQTLQLAETVSIAFFAPMVITALAGPMLGEWAGWRRWLAVIVGFCGVLVITRPGLGVFGIGHVYALGAMLSYCFYVIMTRHMGARETAESLIFYSALAPVVLMAPALPVYGSVPDQWLHWALLISLGFYGAFGHWLLIQAYRVATTTALAPYAYLQIVWMVMLGYVIFGDFPDVWTLGGAMIIVASGLYIVHRERQLRLKATAAPLPPE</sequence>